<sequence>MWIVAAGTDCSGSTSNTLNGPRGIFVDTNLNLYVTDCFNNRVQLFQSQQLNGITVAGTGASGTISLSCPSGIVLDAEGYLFVTDCGNHRVVGSGPNGYRCLVGCSSVIGLASNQLYYPTTMYFDNHGNMIVADDWNHRIQKFLITNISSDFVTNQPNLCPSTTWYTDAITFANSSTVGTSPFTVFVTTNNTIYVANKQNSQVLIWSEGSINPNRVISTGLNTTYSVFVTPNGDIYVDNGYSNHRVDKWTFNSNTSILSMSIVSSCYAMFVDSSNTLYCSLNLNHQVVKKWLNDNVTTSTIVAGTGVAGSSANMLTYPTGIFVDIKFNLYVADCSNNRIQMFALGQTNGTTLVGNNAPGTPTLNCPYGVILDANGYLFIVDDHNHRILGLGPYGYRCLFGCTSVPGSALNQLNYPTAISFDSYGNLYVSDSSNSRIVKLLLASNSCNLSYNQPTICSNAIWSPNGVTFASSGTIGTIPNGIFIDGINNVYVINQVNNTILKWSQWNSSASILTYINVSNPHSVFVSITGDIYVDNGYLYGRIDKYFFNTSNFITVMNVNGSCIGLFIDINNNLYCSIQNQHQVTKLLLNNGTTIPSIVVGNDGKIALITGGSEGIGFATAERFILEGIEHVFITGRRQEKLDEAVKKIQSNRITAVQGDASDLNHLDRLIDIIRETKGRLDIIFANAASCSFARFGTITEKHFDETFNVNVKGVLFTIQKALPILVNRSSIIINGSNSSNKGDPDLTVYCATKAALRSFARCMTVDLKERQIRVNTLSPGAIDTPLLRSMGNTQDEVENNLKMWTEAIPMNRLGTPDEVAKAVVFLASDDSSYITGIELFVDGGLSQI</sequence>
<proteinExistence type="inferred from homology"/>
<evidence type="ECO:0000256" key="1">
    <source>
        <dbReference type="ARBA" id="ARBA00005194"/>
    </source>
</evidence>
<dbReference type="FunFam" id="3.40.50.720:FF:000084">
    <property type="entry name" value="Short-chain dehydrogenase reductase"/>
    <property type="match status" value="1"/>
</dbReference>
<dbReference type="Proteomes" id="UP000663852">
    <property type="component" value="Unassembled WGS sequence"/>
</dbReference>
<keyword evidence="4" id="KW-0560">Oxidoreductase</keyword>
<dbReference type="InterPro" id="IPR011042">
    <property type="entry name" value="6-blade_b-propeller_TolB-like"/>
</dbReference>
<evidence type="ECO:0000256" key="2">
    <source>
        <dbReference type="ARBA" id="ARBA00006484"/>
    </source>
</evidence>
<evidence type="ECO:0000256" key="4">
    <source>
        <dbReference type="ARBA" id="ARBA00023002"/>
    </source>
</evidence>
<dbReference type="Gene3D" id="2.120.10.30">
    <property type="entry name" value="TolB, C-terminal domain"/>
    <property type="match status" value="2"/>
</dbReference>
<evidence type="ECO:0000256" key="3">
    <source>
        <dbReference type="ARBA" id="ARBA00022737"/>
    </source>
</evidence>
<dbReference type="PROSITE" id="PS51125">
    <property type="entry name" value="NHL"/>
    <property type="match status" value="2"/>
</dbReference>
<organism evidence="8 9">
    <name type="scientific">Adineta ricciae</name>
    <name type="common">Rotifer</name>
    <dbReference type="NCBI Taxonomy" id="249248"/>
    <lineage>
        <taxon>Eukaryota</taxon>
        <taxon>Metazoa</taxon>
        <taxon>Spiralia</taxon>
        <taxon>Gnathifera</taxon>
        <taxon>Rotifera</taxon>
        <taxon>Eurotatoria</taxon>
        <taxon>Bdelloidea</taxon>
        <taxon>Adinetida</taxon>
        <taxon>Adinetidae</taxon>
        <taxon>Adineta</taxon>
    </lineage>
</organism>
<feature type="repeat" description="NHL" evidence="7">
    <location>
        <begin position="305"/>
        <end position="344"/>
    </location>
</feature>
<dbReference type="InterPro" id="IPR001258">
    <property type="entry name" value="NHL_repeat"/>
</dbReference>
<comment type="caution">
    <text evidence="8">The sequence shown here is derived from an EMBL/GenBank/DDBJ whole genome shotgun (WGS) entry which is preliminary data.</text>
</comment>
<reference evidence="8" key="1">
    <citation type="submission" date="2021-02" db="EMBL/GenBank/DDBJ databases">
        <authorList>
            <person name="Nowell W R."/>
        </authorList>
    </citation>
    <scope>NUCLEOTIDE SEQUENCE</scope>
</reference>
<dbReference type="EMBL" id="CAJNOJ010000285">
    <property type="protein sequence ID" value="CAF1369407.1"/>
    <property type="molecule type" value="Genomic_DNA"/>
</dbReference>
<feature type="repeat" description="NHL" evidence="7">
    <location>
        <begin position="12"/>
        <end position="48"/>
    </location>
</feature>
<dbReference type="GO" id="GO:0016616">
    <property type="term" value="F:oxidoreductase activity, acting on the CH-OH group of donors, NAD or NADP as acceptor"/>
    <property type="evidence" value="ECO:0007669"/>
    <property type="project" value="TreeGrafter"/>
</dbReference>
<dbReference type="CDD" id="cd05233">
    <property type="entry name" value="SDR_c"/>
    <property type="match status" value="1"/>
</dbReference>
<dbReference type="CDD" id="cd05819">
    <property type="entry name" value="NHL"/>
    <property type="match status" value="2"/>
</dbReference>
<name>A0A815IXP2_ADIRI</name>
<dbReference type="Pfam" id="PF13561">
    <property type="entry name" value="adh_short_C2"/>
    <property type="match status" value="1"/>
</dbReference>
<dbReference type="GO" id="GO:0048038">
    <property type="term" value="F:quinone binding"/>
    <property type="evidence" value="ECO:0007669"/>
    <property type="project" value="TreeGrafter"/>
</dbReference>
<dbReference type="AlphaFoldDB" id="A0A815IXP2"/>
<dbReference type="PANTHER" id="PTHR42760">
    <property type="entry name" value="SHORT-CHAIN DEHYDROGENASES/REDUCTASES FAMILY MEMBER"/>
    <property type="match status" value="1"/>
</dbReference>
<dbReference type="PANTHER" id="PTHR42760:SF133">
    <property type="entry name" value="3-OXOACYL-[ACYL-CARRIER-PROTEIN] REDUCTASE"/>
    <property type="match status" value="1"/>
</dbReference>
<evidence type="ECO:0000256" key="7">
    <source>
        <dbReference type="PROSITE-ProRule" id="PRU00504"/>
    </source>
</evidence>
<dbReference type="InterPro" id="IPR036291">
    <property type="entry name" value="NAD(P)-bd_dom_sf"/>
</dbReference>
<dbReference type="Gene3D" id="2.40.10.500">
    <property type="match status" value="1"/>
</dbReference>
<dbReference type="SUPFAM" id="SSF63825">
    <property type="entry name" value="YWTD domain"/>
    <property type="match status" value="1"/>
</dbReference>
<gene>
    <name evidence="8" type="ORF">EDS130_LOCUS34286</name>
</gene>
<dbReference type="PRINTS" id="PR00081">
    <property type="entry name" value="GDHRDH"/>
</dbReference>
<dbReference type="InterPro" id="IPR002347">
    <property type="entry name" value="SDR_fam"/>
</dbReference>
<dbReference type="GO" id="GO:0006633">
    <property type="term" value="P:fatty acid biosynthetic process"/>
    <property type="evidence" value="ECO:0007669"/>
    <property type="project" value="TreeGrafter"/>
</dbReference>
<evidence type="ECO:0000256" key="5">
    <source>
        <dbReference type="ARBA" id="ARBA00041580"/>
    </source>
</evidence>
<evidence type="ECO:0000256" key="6">
    <source>
        <dbReference type="ARBA" id="ARBA00041707"/>
    </source>
</evidence>
<accession>A0A815IXP2</accession>
<protein>
    <recommendedName>
        <fullName evidence="6">3-ketoacyl-[acyl-carrier-protein] reductase beta subunit</fullName>
    </recommendedName>
    <alternativeName>
        <fullName evidence="5">Quinone reductase CBR4</fullName>
    </alternativeName>
</protein>
<dbReference type="SUPFAM" id="SSF51735">
    <property type="entry name" value="NAD(P)-binding Rossmann-fold domains"/>
    <property type="match status" value="1"/>
</dbReference>
<comment type="pathway">
    <text evidence="1">Lipid metabolism; fatty acid biosynthesis.</text>
</comment>
<evidence type="ECO:0000313" key="8">
    <source>
        <dbReference type="EMBL" id="CAF1369407.1"/>
    </source>
</evidence>
<dbReference type="SUPFAM" id="SSF101898">
    <property type="entry name" value="NHL repeat"/>
    <property type="match status" value="2"/>
</dbReference>
<evidence type="ECO:0000313" key="9">
    <source>
        <dbReference type="Proteomes" id="UP000663852"/>
    </source>
</evidence>
<dbReference type="Gene3D" id="3.40.50.720">
    <property type="entry name" value="NAD(P)-binding Rossmann-like Domain"/>
    <property type="match status" value="1"/>
</dbReference>
<dbReference type="OrthoDB" id="10020332at2759"/>
<keyword evidence="3" id="KW-0677">Repeat</keyword>
<dbReference type="Pfam" id="PF01436">
    <property type="entry name" value="NHL"/>
    <property type="match status" value="1"/>
</dbReference>
<comment type="similarity">
    <text evidence="2">Belongs to the short-chain dehydrogenases/reductases (SDR) family.</text>
</comment>